<feature type="region of interest" description="Disordered" evidence="1">
    <location>
        <begin position="1"/>
        <end position="36"/>
    </location>
</feature>
<dbReference type="EMBL" id="JACGWJ010000029">
    <property type="protein sequence ID" value="KAL0303381.1"/>
    <property type="molecule type" value="Genomic_DNA"/>
</dbReference>
<evidence type="ECO:0000313" key="2">
    <source>
        <dbReference type="EMBL" id="KAL0303381.1"/>
    </source>
</evidence>
<sequence>MDSNAGMTTLGDMPSSYTQKFLSSSSTPASSNSLGDALSITNTPSLPHLDVHMDLLGDTSGSNTQNFVSRNESAAPPSSEMGTIAVGSSLATSNSNISSFNIQTPIGDISDSISCISNQENIFEDIMNELLPQSGSSSGAWQLTGKL</sequence>
<evidence type="ECO:0000256" key="1">
    <source>
        <dbReference type="SAM" id="MobiDB-lite"/>
    </source>
</evidence>
<gene>
    <name evidence="2" type="ORF">Sradi_6206200</name>
</gene>
<accession>A0AAW2KA44</accession>
<proteinExistence type="predicted"/>
<organism evidence="2">
    <name type="scientific">Sesamum radiatum</name>
    <name type="common">Black benniseed</name>
    <dbReference type="NCBI Taxonomy" id="300843"/>
    <lineage>
        <taxon>Eukaryota</taxon>
        <taxon>Viridiplantae</taxon>
        <taxon>Streptophyta</taxon>
        <taxon>Embryophyta</taxon>
        <taxon>Tracheophyta</taxon>
        <taxon>Spermatophyta</taxon>
        <taxon>Magnoliopsida</taxon>
        <taxon>eudicotyledons</taxon>
        <taxon>Gunneridae</taxon>
        <taxon>Pentapetalae</taxon>
        <taxon>asterids</taxon>
        <taxon>lamiids</taxon>
        <taxon>Lamiales</taxon>
        <taxon>Pedaliaceae</taxon>
        <taxon>Sesamum</taxon>
    </lineage>
</organism>
<name>A0AAW2KA44_SESRA</name>
<reference evidence="2" key="2">
    <citation type="journal article" date="2024" name="Plant">
        <title>Genomic evolution and insights into agronomic trait innovations of Sesamum species.</title>
        <authorList>
            <person name="Miao H."/>
            <person name="Wang L."/>
            <person name="Qu L."/>
            <person name="Liu H."/>
            <person name="Sun Y."/>
            <person name="Le M."/>
            <person name="Wang Q."/>
            <person name="Wei S."/>
            <person name="Zheng Y."/>
            <person name="Lin W."/>
            <person name="Duan Y."/>
            <person name="Cao H."/>
            <person name="Xiong S."/>
            <person name="Wang X."/>
            <person name="Wei L."/>
            <person name="Li C."/>
            <person name="Ma Q."/>
            <person name="Ju M."/>
            <person name="Zhao R."/>
            <person name="Li G."/>
            <person name="Mu C."/>
            <person name="Tian Q."/>
            <person name="Mei H."/>
            <person name="Zhang T."/>
            <person name="Gao T."/>
            <person name="Zhang H."/>
        </authorList>
    </citation>
    <scope>NUCLEOTIDE SEQUENCE</scope>
    <source>
        <strain evidence="2">G02</strain>
    </source>
</reference>
<feature type="region of interest" description="Disordered" evidence="1">
    <location>
        <begin position="49"/>
        <end position="82"/>
    </location>
</feature>
<dbReference type="AlphaFoldDB" id="A0AAW2KA44"/>
<feature type="compositionally biased region" description="Polar residues" evidence="1">
    <location>
        <begin position="59"/>
        <end position="72"/>
    </location>
</feature>
<comment type="caution">
    <text evidence="2">The sequence shown here is derived from an EMBL/GenBank/DDBJ whole genome shotgun (WGS) entry which is preliminary data.</text>
</comment>
<feature type="compositionally biased region" description="Low complexity" evidence="1">
    <location>
        <begin position="23"/>
        <end position="33"/>
    </location>
</feature>
<protein>
    <submittedName>
        <fullName evidence="2">Uncharacterized protein</fullName>
    </submittedName>
</protein>
<reference evidence="2" key="1">
    <citation type="submission" date="2020-06" db="EMBL/GenBank/DDBJ databases">
        <authorList>
            <person name="Li T."/>
            <person name="Hu X."/>
            <person name="Zhang T."/>
            <person name="Song X."/>
            <person name="Zhang H."/>
            <person name="Dai N."/>
            <person name="Sheng W."/>
            <person name="Hou X."/>
            <person name="Wei L."/>
        </authorList>
    </citation>
    <scope>NUCLEOTIDE SEQUENCE</scope>
    <source>
        <strain evidence="2">G02</strain>
        <tissue evidence="2">Leaf</tissue>
    </source>
</reference>